<dbReference type="InterPro" id="IPR032675">
    <property type="entry name" value="LRR_dom_sf"/>
</dbReference>
<dbReference type="InterPro" id="IPR001810">
    <property type="entry name" value="F-box_dom"/>
</dbReference>
<dbReference type="EMBL" id="CAJNOM010000028">
    <property type="protein sequence ID" value="CAF0848797.1"/>
    <property type="molecule type" value="Genomic_DNA"/>
</dbReference>
<evidence type="ECO:0000259" key="1">
    <source>
        <dbReference type="PROSITE" id="PS50181"/>
    </source>
</evidence>
<evidence type="ECO:0000313" key="4">
    <source>
        <dbReference type="Proteomes" id="UP000663832"/>
    </source>
</evidence>
<dbReference type="Proteomes" id="UP000663832">
    <property type="component" value="Unassembled WGS sequence"/>
</dbReference>
<comment type="caution">
    <text evidence="2">The sequence shown here is derived from an EMBL/GenBank/DDBJ whole genome shotgun (WGS) entry which is preliminary data.</text>
</comment>
<gene>
    <name evidence="3" type="ORF">BJG266_LOCUS36001</name>
    <name evidence="2" type="ORF">QVE165_LOCUS6720</name>
</gene>
<feature type="domain" description="F-box" evidence="1">
    <location>
        <begin position="5"/>
        <end position="54"/>
    </location>
</feature>
<dbReference type="OrthoDB" id="10285779at2759"/>
<evidence type="ECO:0000313" key="2">
    <source>
        <dbReference type="EMBL" id="CAF0848797.1"/>
    </source>
</evidence>
<proteinExistence type="predicted"/>
<dbReference type="EMBL" id="CAJNOI010000991">
    <property type="protein sequence ID" value="CAF1370470.1"/>
    <property type="molecule type" value="Genomic_DNA"/>
</dbReference>
<accession>A0A813W2G2</accession>
<evidence type="ECO:0000313" key="3">
    <source>
        <dbReference type="EMBL" id="CAF1370470.1"/>
    </source>
</evidence>
<keyword evidence="4" id="KW-1185">Reference proteome</keyword>
<dbReference type="PROSITE" id="PS50181">
    <property type="entry name" value="FBOX"/>
    <property type="match status" value="1"/>
</dbReference>
<dbReference type="Gene3D" id="3.80.10.10">
    <property type="entry name" value="Ribonuclease Inhibitor"/>
    <property type="match status" value="1"/>
</dbReference>
<name>A0A813W2G2_9BILA</name>
<organism evidence="2 4">
    <name type="scientific">Adineta steineri</name>
    <dbReference type="NCBI Taxonomy" id="433720"/>
    <lineage>
        <taxon>Eukaryota</taxon>
        <taxon>Metazoa</taxon>
        <taxon>Spiralia</taxon>
        <taxon>Gnathifera</taxon>
        <taxon>Rotifera</taxon>
        <taxon>Eurotatoria</taxon>
        <taxon>Bdelloidea</taxon>
        <taxon>Adinetida</taxon>
        <taxon>Adinetidae</taxon>
        <taxon>Adineta</taxon>
    </lineage>
</organism>
<sequence>MEVKPMNFNLLPNEILLAFFEYLNGNDLFHTFYGLNARINALLYKQYRCYYFNFFVLPKHNFDLICQQHIPMITDRILALHLSDSEWTPGQVDLFFSHILSLRQFTHLRSLSLSYLGSKEILGYINSDKNNNYTRSSFSSLTNLNISITEIHPPTSISFLQNTPNLHHLNIEISGYYFIDGRQWEDLIRNYLPKLRTFHLSIKNYSYIVQSMTEEQIDELMNSFRTSFWIDERRWFVRCISNEDCVSFETVSNAFHYTDKKLPGVFRSTDSQDNIERLYTTIDHISDVTLFNQPISSKIYFPKLHSLSVKCPINDQYWSMILNLHHVSSLSLNLCTDFSQSKLQALLNRMPYLRTLTIHQDALLPLPMSLFNCTFPSSIHCLDLENCEHYFNEKDCIRLTRSSLASHCERLDIPVKNLQSIKILVNNIINLCALRASFPDEQTYENRPSRICNEDKDIQWLIEHLPSTCAISRDPSCFNDIRIWIK</sequence>
<dbReference type="Proteomes" id="UP000663877">
    <property type="component" value="Unassembled WGS sequence"/>
</dbReference>
<protein>
    <recommendedName>
        <fullName evidence="1">F-box domain-containing protein</fullName>
    </recommendedName>
</protein>
<reference evidence="2" key="1">
    <citation type="submission" date="2021-02" db="EMBL/GenBank/DDBJ databases">
        <authorList>
            <person name="Nowell W R."/>
        </authorList>
    </citation>
    <scope>NUCLEOTIDE SEQUENCE</scope>
</reference>
<dbReference type="AlphaFoldDB" id="A0A813W2G2"/>
<dbReference type="SUPFAM" id="SSF52047">
    <property type="entry name" value="RNI-like"/>
    <property type="match status" value="2"/>
</dbReference>